<keyword evidence="2" id="KW-1185">Reference proteome</keyword>
<dbReference type="Proteomes" id="UP000077134">
    <property type="component" value="Unassembled WGS sequence"/>
</dbReference>
<dbReference type="OrthoDB" id="2679121at2"/>
<dbReference type="RefSeq" id="WP_068660244.1">
    <property type="nucleotide sequence ID" value="NZ_CP017770.1"/>
</dbReference>
<accession>A0A167B426</accession>
<gene>
    <name evidence="1" type="ORF">PNBC_17040</name>
</gene>
<dbReference type="STRING" id="1763538.LPB68_13850"/>
<proteinExistence type="predicted"/>
<dbReference type="AlphaFoldDB" id="A0A167B426"/>
<reference evidence="1 2" key="1">
    <citation type="submission" date="2016-02" db="EMBL/GenBank/DDBJ databases">
        <title>Paenibacillus sp. LPB0068, isolated from Crassostrea gigas.</title>
        <authorList>
            <person name="Shin S.-K."/>
            <person name="Yi H."/>
        </authorList>
    </citation>
    <scope>NUCLEOTIDE SEQUENCE [LARGE SCALE GENOMIC DNA]</scope>
    <source>
        <strain evidence="1 2">LPB0068</strain>
    </source>
</reference>
<comment type="caution">
    <text evidence="1">The sequence shown here is derived from an EMBL/GenBank/DDBJ whole genome shotgun (WGS) entry which is preliminary data.</text>
</comment>
<organism evidence="1 2">
    <name type="scientific">Paenibacillus crassostreae</name>
    <dbReference type="NCBI Taxonomy" id="1763538"/>
    <lineage>
        <taxon>Bacteria</taxon>
        <taxon>Bacillati</taxon>
        <taxon>Bacillota</taxon>
        <taxon>Bacilli</taxon>
        <taxon>Bacillales</taxon>
        <taxon>Paenibacillaceae</taxon>
        <taxon>Paenibacillus</taxon>
    </lineage>
</organism>
<evidence type="ECO:0000313" key="2">
    <source>
        <dbReference type="Proteomes" id="UP000077134"/>
    </source>
</evidence>
<name>A0A167B426_9BACL</name>
<protein>
    <submittedName>
        <fullName evidence="1">Uncharacterized protein</fullName>
    </submittedName>
</protein>
<dbReference type="EMBL" id="LSFN01000036">
    <property type="protein sequence ID" value="OAB71722.1"/>
    <property type="molecule type" value="Genomic_DNA"/>
</dbReference>
<evidence type="ECO:0000313" key="1">
    <source>
        <dbReference type="EMBL" id="OAB71722.1"/>
    </source>
</evidence>
<dbReference type="KEGG" id="pcx:LPB68_13850"/>
<sequence length="78" mass="8986">MSSKNKDMLPISRETVEVEGVYKNEEGRELYLRRGEEFPADLVLGNTEWEMTELAIDDHSPSQPIKHIIPKRDKESGD</sequence>